<evidence type="ECO:0000256" key="1">
    <source>
        <dbReference type="SAM" id="Coils"/>
    </source>
</evidence>
<proteinExistence type="predicted"/>
<dbReference type="CDD" id="cd00093">
    <property type="entry name" value="HTH_XRE"/>
    <property type="match status" value="1"/>
</dbReference>
<comment type="caution">
    <text evidence="3">The sequence shown here is derived from an EMBL/GenBank/DDBJ whole genome shotgun (WGS) entry which is preliminary data.</text>
</comment>
<reference evidence="3" key="2">
    <citation type="submission" date="2021-04" db="EMBL/GenBank/DDBJ databases">
        <authorList>
            <person name="Gilroy R."/>
        </authorList>
    </citation>
    <scope>NUCLEOTIDE SEQUENCE</scope>
    <source>
        <strain evidence="3">8470</strain>
    </source>
</reference>
<dbReference type="Gene3D" id="1.10.260.40">
    <property type="entry name" value="lambda repressor-like DNA-binding domains"/>
    <property type="match status" value="1"/>
</dbReference>
<dbReference type="InterPro" id="IPR001387">
    <property type="entry name" value="Cro/C1-type_HTH"/>
</dbReference>
<sequence length="124" mass="14345">MDIIERLQELITSEGLTVSGFAKKLGVVDQTIRGIVIQKRNKPSFDLLVKIIQTFDWINAEWLLTGNGEMRKSGRTTSSPDLFELIQYLREKDEKIEKLIEEKTELKIKFDIASQKLKMTEKTD</sequence>
<evidence type="ECO:0000259" key="2">
    <source>
        <dbReference type="PROSITE" id="PS50943"/>
    </source>
</evidence>
<accession>A0A948TPF8</accession>
<feature type="domain" description="HTH cro/C1-type" evidence="2">
    <location>
        <begin position="7"/>
        <end position="63"/>
    </location>
</feature>
<keyword evidence="1" id="KW-0175">Coiled coil</keyword>
<dbReference type="GO" id="GO:0003677">
    <property type="term" value="F:DNA binding"/>
    <property type="evidence" value="ECO:0007669"/>
    <property type="project" value="InterPro"/>
</dbReference>
<organism evidence="3 4">
    <name type="scientific">Candidatus Phocaeicola excrementipullorum</name>
    <dbReference type="NCBI Taxonomy" id="2838731"/>
    <lineage>
        <taxon>Bacteria</taxon>
        <taxon>Pseudomonadati</taxon>
        <taxon>Bacteroidota</taxon>
        <taxon>Bacteroidia</taxon>
        <taxon>Bacteroidales</taxon>
        <taxon>Bacteroidaceae</taxon>
        <taxon>Phocaeicola</taxon>
    </lineage>
</organism>
<dbReference type="PROSITE" id="PS50943">
    <property type="entry name" value="HTH_CROC1"/>
    <property type="match status" value="1"/>
</dbReference>
<name>A0A948TPF8_9BACT</name>
<dbReference type="SUPFAM" id="SSF47413">
    <property type="entry name" value="lambda repressor-like DNA-binding domains"/>
    <property type="match status" value="1"/>
</dbReference>
<dbReference type="EMBL" id="JAHLFJ010000095">
    <property type="protein sequence ID" value="MBU3857001.1"/>
    <property type="molecule type" value="Genomic_DNA"/>
</dbReference>
<evidence type="ECO:0000313" key="3">
    <source>
        <dbReference type="EMBL" id="MBU3857001.1"/>
    </source>
</evidence>
<dbReference type="AlphaFoldDB" id="A0A948TPF8"/>
<gene>
    <name evidence="3" type="ORF">H9928_10720</name>
</gene>
<dbReference type="Proteomes" id="UP000784286">
    <property type="component" value="Unassembled WGS sequence"/>
</dbReference>
<evidence type="ECO:0000313" key="4">
    <source>
        <dbReference type="Proteomes" id="UP000784286"/>
    </source>
</evidence>
<feature type="coiled-coil region" evidence="1">
    <location>
        <begin position="89"/>
        <end position="116"/>
    </location>
</feature>
<dbReference type="InterPro" id="IPR010982">
    <property type="entry name" value="Lambda_DNA-bd_dom_sf"/>
</dbReference>
<protein>
    <submittedName>
        <fullName evidence="3">Helix-turn-helix domain-containing protein</fullName>
    </submittedName>
</protein>
<reference evidence="3" key="1">
    <citation type="journal article" date="2021" name="PeerJ">
        <title>Extensive microbial diversity within the chicken gut microbiome revealed by metagenomics and culture.</title>
        <authorList>
            <person name="Gilroy R."/>
            <person name="Ravi A."/>
            <person name="Getino M."/>
            <person name="Pursley I."/>
            <person name="Horton D.L."/>
            <person name="Alikhan N.F."/>
            <person name="Baker D."/>
            <person name="Gharbi K."/>
            <person name="Hall N."/>
            <person name="Watson M."/>
            <person name="Adriaenssens E.M."/>
            <person name="Foster-Nyarko E."/>
            <person name="Jarju S."/>
            <person name="Secka A."/>
            <person name="Antonio M."/>
            <person name="Oren A."/>
            <person name="Chaudhuri R.R."/>
            <person name="La Ragione R."/>
            <person name="Hildebrand F."/>
            <person name="Pallen M.J."/>
        </authorList>
    </citation>
    <scope>NUCLEOTIDE SEQUENCE</scope>
    <source>
        <strain evidence="3">8470</strain>
    </source>
</reference>